<feature type="binding site" evidence="6">
    <location>
        <position position="84"/>
    </location>
    <ligand>
        <name>S-adenosyl-L-methionine</name>
        <dbReference type="ChEBI" id="CHEBI:59789"/>
    </ligand>
</feature>
<reference evidence="7" key="2">
    <citation type="journal article" date="2021" name="PeerJ">
        <title>Extensive microbial diversity within the chicken gut microbiome revealed by metagenomics and culture.</title>
        <authorList>
            <person name="Gilroy R."/>
            <person name="Ravi A."/>
            <person name="Getino M."/>
            <person name="Pursley I."/>
            <person name="Horton D.L."/>
            <person name="Alikhan N.F."/>
            <person name="Baker D."/>
            <person name="Gharbi K."/>
            <person name="Hall N."/>
            <person name="Watson M."/>
            <person name="Adriaenssens E.M."/>
            <person name="Foster-Nyarko E."/>
            <person name="Jarju S."/>
            <person name="Secka A."/>
            <person name="Antonio M."/>
            <person name="Oren A."/>
            <person name="Chaudhuri R.R."/>
            <person name="La Ragione R."/>
            <person name="Hildebrand F."/>
            <person name="Pallen M.J."/>
        </authorList>
    </citation>
    <scope>NUCLEOTIDE SEQUENCE</scope>
    <source>
        <strain evidence="7">ChiGjej1B1-1684</strain>
    </source>
</reference>
<dbReference type="Gene3D" id="3.40.50.150">
    <property type="entry name" value="Vaccinia Virus protein VP39"/>
    <property type="match status" value="1"/>
</dbReference>
<dbReference type="PIRSF" id="PIRSF003078">
    <property type="entry name" value="GidB"/>
    <property type="match status" value="1"/>
</dbReference>
<evidence type="ECO:0000256" key="3">
    <source>
        <dbReference type="ARBA" id="ARBA00022603"/>
    </source>
</evidence>
<dbReference type="GO" id="GO:0070043">
    <property type="term" value="F:rRNA (guanine-N7-)-methyltransferase activity"/>
    <property type="evidence" value="ECO:0007669"/>
    <property type="project" value="UniProtKB-UniRule"/>
</dbReference>
<evidence type="ECO:0000256" key="6">
    <source>
        <dbReference type="HAMAP-Rule" id="MF_00074"/>
    </source>
</evidence>
<evidence type="ECO:0000256" key="1">
    <source>
        <dbReference type="ARBA" id="ARBA00022490"/>
    </source>
</evidence>
<feature type="binding site" evidence="6">
    <location>
        <position position="79"/>
    </location>
    <ligand>
        <name>S-adenosyl-L-methionine</name>
        <dbReference type="ChEBI" id="CHEBI:59789"/>
    </ligand>
</feature>
<keyword evidence="1 6" id="KW-0963">Cytoplasm</keyword>
<feature type="binding site" evidence="6">
    <location>
        <begin position="129"/>
        <end position="130"/>
    </location>
    <ligand>
        <name>S-adenosyl-L-methionine</name>
        <dbReference type="ChEBI" id="CHEBI:59789"/>
    </ligand>
</feature>
<dbReference type="InterPro" id="IPR029063">
    <property type="entry name" value="SAM-dependent_MTases_sf"/>
</dbReference>
<evidence type="ECO:0000313" key="7">
    <source>
        <dbReference type="EMBL" id="HIU49933.1"/>
    </source>
</evidence>
<dbReference type="Proteomes" id="UP000824118">
    <property type="component" value="Unassembled WGS sequence"/>
</dbReference>
<dbReference type="InterPro" id="IPR003682">
    <property type="entry name" value="rRNA_ssu_MeTfrase_G"/>
</dbReference>
<dbReference type="PANTHER" id="PTHR31760">
    <property type="entry name" value="S-ADENOSYL-L-METHIONINE-DEPENDENT METHYLTRANSFERASES SUPERFAMILY PROTEIN"/>
    <property type="match status" value="1"/>
</dbReference>
<dbReference type="AlphaFoldDB" id="A0A9D1LXH9"/>
<protein>
    <recommendedName>
        <fullName evidence="6">Ribosomal RNA small subunit methyltransferase G</fullName>
        <ecNumber evidence="6">2.1.1.-</ecNumber>
    </recommendedName>
    <alternativeName>
        <fullName evidence="6">16S rRNA 7-methylguanosine methyltransferase</fullName>
        <shortName evidence="6">16S rRNA m7G methyltransferase</shortName>
    </alternativeName>
</protein>
<accession>A0A9D1LXH9</accession>
<evidence type="ECO:0000256" key="5">
    <source>
        <dbReference type="ARBA" id="ARBA00022691"/>
    </source>
</evidence>
<keyword evidence="4 6" id="KW-0808">Transferase</keyword>
<comment type="function">
    <text evidence="6">Specifically methylates the N7 position of a guanine in 16S rRNA.</text>
</comment>
<dbReference type="EMBL" id="DVNG01000037">
    <property type="protein sequence ID" value="HIU49933.1"/>
    <property type="molecule type" value="Genomic_DNA"/>
</dbReference>
<dbReference type="NCBIfam" id="TIGR00138">
    <property type="entry name" value="rsmG_gidB"/>
    <property type="match status" value="1"/>
</dbReference>
<dbReference type="PANTHER" id="PTHR31760:SF0">
    <property type="entry name" value="S-ADENOSYL-L-METHIONINE-DEPENDENT METHYLTRANSFERASES SUPERFAMILY PROTEIN"/>
    <property type="match status" value="1"/>
</dbReference>
<feature type="binding site" evidence="6">
    <location>
        <position position="148"/>
    </location>
    <ligand>
        <name>S-adenosyl-L-methionine</name>
        <dbReference type="ChEBI" id="CHEBI:59789"/>
    </ligand>
</feature>
<proteinExistence type="inferred from homology"/>
<keyword evidence="5 6" id="KW-0949">S-adenosyl-L-methionine</keyword>
<keyword evidence="2 6" id="KW-0698">rRNA processing</keyword>
<gene>
    <name evidence="6 7" type="primary">rsmG</name>
    <name evidence="7" type="ORF">IAD22_02830</name>
</gene>
<dbReference type="FunFam" id="3.40.50.150:FF:000041">
    <property type="entry name" value="Ribosomal RNA small subunit methyltransferase G"/>
    <property type="match status" value="1"/>
</dbReference>
<comment type="caution">
    <text evidence="7">The sequence shown here is derived from an EMBL/GenBank/DDBJ whole genome shotgun (WGS) entry which is preliminary data.</text>
</comment>
<comment type="similarity">
    <text evidence="6">Belongs to the methyltransferase superfamily. RNA methyltransferase RsmG family.</text>
</comment>
<dbReference type="Pfam" id="PF02527">
    <property type="entry name" value="GidB"/>
    <property type="match status" value="1"/>
</dbReference>
<evidence type="ECO:0000256" key="4">
    <source>
        <dbReference type="ARBA" id="ARBA00022679"/>
    </source>
</evidence>
<comment type="subcellular location">
    <subcellularLocation>
        <location evidence="6">Cytoplasm</location>
    </subcellularLocation>
</comment>
<sequence>MSEFTDILKARGEENEIVFSETQLQQFEIYFKTLVEWNEFMNLTAITDIDGVALKHFVDSVIMLKYAEVPQNCKMVDVGTGAGFPSVPLKIMRPDIELTLLDSLNKRLKFLAELCERLGITCEIVHSRAEDGGATETYHEKFDMAVSRAVAAMEKLSGYCLPFVKKGGRLVALKGPALSEELEKGKAEIEKHGGKVSAVHEYELKDAGERTIVEVQKIRSVPVAKKGSNKKKKKR</sequence>
<dbReference type="EC" id="2.1.1.-" evidence="6"/>
<name>A0A9D1LXH9_9FIRM</name>
<dbReference type="GO" id="GO:0005829">
    <property type="term" value="C:cytosol"/>
    <property type="evidence" value="ECO:0007669"/>
    <property type="project" value="TreeGrafter"/>
</dbReference>
<reference evidence="7" key="1">
    <citation type="submission" date="2020-10" db="EMBL/GenBank/DDBJ databases">
        <authorList>
            <person name="Gilroy R."/>
        </authorList>
    </citation>
    <scope>NUCLEOTIDE SEQUENCE</scope>
    <source>
        <strain evidence="7">ChiGjej1B1-1684</strain>
    </source>
</reference>
<keyword evidence="3 6" id="KW-0489">Methyltransferase</keyword>
<organism evidence="7 8">
    <name type="scientific">Candidatus Limousia pullorum</name>
    <dbReference type="NCBI Taxonomy" id="2840860"/>
    <lineage>
        <taxon>Bacteria</taxon>
        <taxon>Bacillati</taxon>
        <taxon>Bacillota</taxon>
        <taxon>Clostridia</taxon>
        <taxon>Eubacteriales</taxon>
        <taxon>Oscillospiraceae</taxon>
        <taxon>Oscillospiraceae incertae sedis</taxon>
        <taxon>Candidatus Limousia</taxon>
    </lineage>
</organism>
<dbReference type="HAMAP" id="MF_00074">
    <property type="entry name" value="16SrRNA_methyltr_G"/>
    <property type="match status" value="1"/>
</dbReference>
<dbReference type="SUPFAM" id="SSF53335">
    <property type="entry name" value="S-adenosyl-L-methionine-dependent methyltransferases"/>
    <property type="match status" value="1"/>
</dbReference>
<evidence type="ECO:0000313" key="8">
    <source>
        <dbReference type="Proteomes" id="UP000824118"/>
    </source>
</evidence>
<comment type="caution">
    <text evidence="6">Lacks conserved residue(s) required for the propagation of feature annotation.</text>
</comment>
<evidence type="ECO:0000256" key="2">
    <source>
        <dbReference type="ARBA" id="ARBA00022552"/>
    </source>
</evidence>